<reference evidence="19" key="1">
    <citation type="journal article" date="2022" name="Int. J. Syst. Evol. Microbiol.">
        <title>Pseudomonas aegrilactucae sp. nov. and Pseudomonas morbosilactucae sp. nov., pathogens causing bacterial rot of lettuce in Japan.</title>
        <authorList>
            <person name="Sawada H."/>
            <person name="Fujikawa T."/>
            <person name="Satou M."/>
        </authorList>
    </citation>
    <scope>NUCLEOTIDE SEQUENCE</scope>
    <source>
        <strain evidence="19">MAFF 301350</strain>
    </source>
</reference>
<dbReference type="PANTHER" id="PTHR43065">
    <property type="entry name" value="SENSOR HISTIDINE KINASE"/>
    <property type="match status" value="1"/>
</dbReference>
<keyword evidence="7" id="KW-0808">Transferase</keyword>
<keyword evidence="6" id="KW-0597">Phosphoprotein</keyword>
<evidence type="ECO:0000313" key="19">
    <source>
        <dbReference type="EMBL" id="MBV6286233.1"/>
    </source>
</evidence>
<keyword evidence="13" id="KW-0902">Two-component regulatory system</keyword>
<dbReference type="SMART" id="SM00387">
    <property type="entry name" value="HATPase_c"/>
    <property type="match status" value="1"/>
</dbReference>
<dbReference type="GO" id="GO:0005524">
    <property type="term" value="F:ATP binding"/>
    <property type="evidence" value="ECO:0007669"/>
    <property type="project" value="UniProtKB-KW"/>
</dbReference>
<keyword evidence="4" id="KW-1003">Cell membrane</keyword>
<keyword evidence="8 17" id="KW-0812">Transmembrane</keyword>
<protein>
    <recommendedName>
        <fullName evidence="15">C4-dicarboxylate transport sensor protein DctB</fullName>
        <ecNumber evidence="3">2.7.13.3</ecNumber>
    </recommendedName>
</protein>
<comment type="subcellular location">
    <subcellularLocation>
        <location evidence="2">Cell inner membrane</location>
        <topology evidence="2">Multi-pass membrane protein</topology>
    </subcellularLocation>
</comment>
<keyword evidence="11" id="KW-0067">ATP-binding</keyword>
<dbReference type="InterPro" id="IPR017055">
    <property type="entry name" value="Sig_transdc_His_kinase_DctB"/>
</dbReference>
<comment type="caution">
    <text evidence="19">The sequence shown here is derived from an EMBL/GenBank/DDBJ whole genome shotgun (WGS) entry which is preliminary data.</text>
</comment>
<gene>
    <name evidence="19" type="ORF">KUO17_04125</name>
</gene>
<keyword evidence="10 19" id="KW-0418">Kinase</keyword>
<keyword evidence="16" id="KW-0175">Coiled coil</keyword>
<evidence type="ECO:0000256" key="12">
    <source>
        <dbReference type="ARBA" id="ARBA00022989"/>
    </source>
</evidence>
<evidence type="ECO:0000256" key="6">
    <source>
        <dbReference type="ARBA" id="ARBA00022553"/>
    </source>
</evidence>
<feature type="coiled-coil region" evidence="16">
    <location>
        <begin position="345"/>
        <end position="400"/>
    </location>
</feature>
<dbReference type="RefSeq" id="WP_217973775.1">
    <property type="nucleotide sequence ID" value="NZ_JAHTBI010000010.1"/>
</dbReference>
<feature type="domain" description="Histidine kinase" evidence="18">
    <location>
        <begin position="416"/>
        <end position="626"/>
    </location>
</feature>
<evidence type="ECO:0000256" key="5">
    <source>
        <dbReference type="ARBA" id="ARBA00022519"/>
    </source>
</evidence>
<evidence type="ECO:0000256" key="13">
    <source>
        <dbReference type="ARBA" id="ARBA00023012"/>
    </source>
</evidence>
<evidence type="ECO:0000256" key="1">
    <source>
        <dbReference type="ARBA" id="ARBA00000085"/>
    </source>
</evidence>
<evidence type="ECO:0000256" key="7">
    <source>
        <dbReference type="ARBA" id="ARBA00022679"/>
    </source>
</evidence>
<name>A0A9Q3ACT8_9PSED</name>
<evidence type="ECO:0000259" key="18">
    <source>
        <dbReference type="PROSITE" id="PS50109"/>
    </source>
</evidence>
<dbReference type="InterPro" id="IPR033479">
    <property type="entry name" value="dCache_1"/>
</dbReference>
<dbReference type="EC" id="2.7.13.3" evidence="3"/>
<evidence type="ECO:0000256" key="15">
    <source>
        <dbReference type="ARBA" id="ARBA00073143"/>
    </source>
</evidence>
<dbReference type="Pfam" id="PF02743">
    <property type="entry name" value="dCache_1"/>
    <property type="match status" value="1"/>
</dbReference>
<evidence type="ECO:0000256" key="3">
    <source>
        <dbReference type="ARBA" id="ARBA00012438"/>
    </source>
</evidence>
<keyword evidence="14 17" id="KW-0472">Membrane</keyword>
<dbReference type="EMBL" id="JAHTBI010000010">
    <property type="protein sequence ID" value="MBV6286233.1"/>
    <property type="molecule type" value="Genomic_DNA"/>
</dbReference>
<dbReference type="PROSITE" id="PS50109">
    <property type="entry name" value="HIS_KIN"/>
    <property type="match status" value="1"/>
</dbReference>
<dbReference type="InterPro" id="IPR003661">
    <property type="entry name" value="HisK_dim/P_dom"/>
</dbReference>
<comment type="catalytic activity">
    <reaction evidence="1">
        <text>ATP + protein L-histidine = ADP + protein N-phospho-L-histidine.</text>
        <dbReference type="EC" id="2.7.13.3"/>
    </reaction>
</comment>
<keyword evidence="9" id="KW-0547">Nucleotide-binding</keyword>
<dbReference type="GO" id="GO:0000155">
    <property type="term" value="F:phosphorelay sensor kinase activity"/>
    <property type="evidence" value="ECO:0007669"/>
    <property type="project" value="InterPro"/>
</dbReference>
<keyword evidence="5" id="KW-0997">Cell inner membrane</keyword>
<evidence type="ECO:0000256" key="9">
    <source>
        <dbReference type="ARBA" id="ARBA00022741"/>
    </source>
</evidence>
<feature type="transmembrane region" description="Helical" evidence="17">
    <location>
        <begin position="21"/>
        <end position="45"/>
    </location>
</feature>
<evidence type="ECO:0000256" key="16">
    <source>
        <dbReference type="SAM" id="Coils"/>
    </source>
</evidence>
<dbReference type="Proteomes" id="UP001106592">
    <property type="component" value="Unassembled WGS sequence"/>
</dbReference>
<feature type="transmembrane region" description="Helical" evidence="17">
    <location>
        <begin position="318"/>
        <end position="338"/>
    </location>
</feature>
<dbReference type="InterPro" id="IPR005467">
    <property type="entry name" value="His_kinase_dom"/>
</dbReference>
<dbReference type="Pfam" id="PF02518">
    <property type="entry name" value="HATPase_c"/>
    <property type="match status" value="1"/>
</dbReference>
<keyword evidence="12 17" id="KW-1133">Transmembrane helix</keyword>
<dbReference type="CDD" id="cd12914">
    <property type="entry name" value="PDC1_DGC_like"/>
    <property type="match status" value="1"/>
</dbReference>
<dbReference type="InterPro" id="IPR003594">
    <property type="entry name" value="HATPase_dom"/>
</dbReference>
<dbReference type="CDD" id="cd00082">
    <property type="entry name" value="HisKA"/>
    <property type="match status" value="1"/>
</dbReference>
<evidence type="ECO:0000313" key="20">
    <source>
        <dbReference type="Proteomes" id="UP001106592"/>
    </source>
</evidence>
<evidence type="ECO:0000256" key="11">
    <source>
        <dbReference type="ARBA" id="ARBA00022840"/>
    </source>
</evidence>
<dbReference type="SMART" id="SM00388">
    <property type="entry name" value="HisKA"/>
    <property type="match status" value="1"/>
</dbReference>
<evidence type="ECO:0000256" key="4">
    <source>
        <dbReference type="ARBA" id="ARBA00022475"/>
    </source>
</evidence>
<evidence type="ECO:0000256" key="2">
    <source>
        <dbReference type="ARBA" id="ARBA00004429"/>
    </source>
</evidence>
<reference evidence="19" key="2">
    <citation type="journal article" date="2023" name="Plant Pathol.">
        <title>Dismantling and reorganizing Pseudomonas marginalis sensu#lato.</title>
        <authorList>
            <person name="Sawada H."/>
            <person name="Fujikawa T."/>
            <person name="Satou M."/>
        </authorList>
    </citation>
    <scope>NUCLEOTIDE SEQUENCE</scope>
    <source>
        <strain evidence="19">MAFF 301350</strain>
    </source>
</reference>
<evidence type="ECO:0000256" key="14">
    <source>
        <dbReference type="ARBA" id="ARBA00023136"/>
    </source>
</evidence>
<dbReference type="PANTHER" id="PTHR43065:SF46">
    <property type="entry name" value="C4-DICARBOXYLATE TRANSPORT SENSOR PROTEIN DCTB"/>
    <property type="match status" value="1"/>
</dbReference>
<organism evidence="19 20">
    <name type="scientific">Pseudomonas aegrilactucae</name>
    <dbReference type="NCBI Taxonomy" id="2854028"/>
    <lineage>
        <taxon>Bacteria</taxon>
        <taxon>Pseudomonadati</taxon>
        <taxon>Pseudomonadota</taxon>
        <taxon>Gammaproteobacteria</taxon>
        <taxon>Pseudomonadales</taxon>
        <taxon>Pseudomonadaceae</taxon>
        <taxon>Pseudomonas</taxon>
    </lineage>
</organism>
<evidence type="ECO:0000256" key="17">
    <source>
        <dbReference type="SAM" id="Phobius"/>
    </source>
</evidence>
<dbReference type="PIRSF" id="PIRSF036431">
    <property type="entry name" value="STHK_DctB"/>
    <property type="match status" value="1"/>
</dbReference>
<dbReference type="AlphaFoldDB" id="A0A9Q3ACT8"/>
<sequence length="635" mass="70525">MKCDPTLFRPAKPALAVKPRLIRHLFLPPLIVLLMIGLGAIGYLISEHNGIRTLSETGERQLELHARAVESEISKYTYLPSLLELEDSVSSLLTETDGEHRQAVNEYLEGLNRRSRSRAIYVLDTTGRVQATSNWRDVDSYLGEDLSFRAYFQDAVRGQPGRFYGIGSTTGEPGYYLAHGLEEHGKIIGVAVIKVRLEALEERWQRARLEAFVSDENGIIILSSDPARRLKSVRPLTPEIKERLARSLQYYWFPLNELQPLDREKLADGVEKLTFPANAELGDSTREVAYLAQSRRLSDTPWHFTLLTPLQDLRHESMTQGVLVAVAFALLAILLIAWNERRKVIATRLAAREALEEANNQLERRIAERTTDLRASNERLKGQIRERRHAEQTLRHAQDELVQAGKLAAIGQMSTSIAHELNQPLAALRTLSGNTVRFLERGALETASANLLTMNELIDRMGRITASLRSFARRGDDRGQASLAKAVDAALQVLNARIEGCYLKLHADYVDQQLGIDQTRLEQILVNLIGNALDAMAAVPLPQLWLEGELLGDKYRLRVRDNGHGIDDEARKHLFEPFFTTKPGEHGLGLGLTLSASLAAAAGGSLNVEHPASGGTAFVLSLPLANAPTEPAESL</sequence>
<keyword evidence="20" id="KW-1185">Reference proteome</keyword>
<dbReference type="FunFam" id="1.10.287.130:FF:000049">
    <property type="entry name" value="C4-dicarboxylate transport sensor protein DctB"/>
    <property type="match status" value="1"/>
</dbReference>
<dbReference type="GO" id="GO:0005886">
    <property type="term" value="C:plasma membrane"/>
    <property type="evidence" value="ECO:0007669"/>
    <property type="project" value="UniProtKB-SubCell"/>
</dbReference>
<accession>A0A9Q3ACT8</accession>
<evidence type="ECO:0000256" key="10">
    <source>
        <dbReference type="ARBA" id="ARBA00022777"/>
    </source>
</evidence>
<evidence type="ECO:0000256" key="8">
    <source>
        <dbReference type="ARBA" id="ARBA00022692"/>
    </source>
</evidence>
<proteinExistence type="predicted"/>